<evidence type="ECO:0000256" key="13">
    <source>
        <dbReference type="SAM" id="Coils"/>
    </source>
</evidence>
<dbReference type="NCBIfam" id="TIGR00763">
    <property type="entry name" value="lon"/>
    <property type="match status" value="1"/>
</dbReference>
<dbReference type="InterPro" id="IPR046336">
    <property type="entry name" value="Lon_prtase_N_sf"/>
</dbReference>
<evidence type="ECO:0000313" key="17">
    <source>
        <dbReference type="EMBL" id="GAA0394557.1"/>
    </source>
</evidence>
<comment type="similarity">
    <text evidence="9 10 11 12">Belongs to the peptidase S16 family.</text>
</comment>
<evidence type="ECO:0000256" key="11">
    <source>
        <dbReference type="PROSITE-ProRule" id="PRU01122"/>
    </source>
</evidence>
<feature type="domain" description="Lon proteolytic" evidence="15">
    <location>
        <begin position="587"/>
        <end position="768"/>
    </location>
</feature>
<dbReference type="Gene3D" id="1.20.58.1480">
    <property type="match status" value="1"/>
</dbReference>
<evidence type="ECO:0000259" key="16">
    <source>
        <dbReference type="PROSITE" id="PS51787"/>
    </source>
</evidence>
<dbReference type="InterPro" id="IPR004815">
    <property type="entry name" value="Lon_bac/euk-typ"/>
</dbReference>
<dbReference type="PIRSF" id="PIRSF001174">
    <property type="entry name" value="Lon_proteas"/>
    <property type="match status" value="1"/>
</dbReference>
<evidence type="ECO:0000259" key="15">
    <source>
        <dbReference type="PROSITE" id="PS51786"/>
    </source>
</evidence>
<dbReference type="PROSITE" id="PS01046">
    <property type="entry name" value="LON_SER"/>
    <property type="match status" value="1"/>
</dbReference>
<keyword evidence="8 9" id="KW-0346">Stress response</keyword>
<dbReference type="NCBIfam" id="NF008053">
    <property type="entry name" value="PRK10787.1"/>
    <property type="match status" value="1"/>
</dbReference>
<dbReference type="Pfam" id="PF05362">
    <property type="entry name" value="Lon_C"/>
    <property type="match status" value="1"/>
</dbReference>
<comment type="induction">
    <text evidence="9">By heat shock.</text>
</comment>
<organism evidence="17 18">
    <name type="scientific">Brevundimonas terrae</name>
    <dbReference type="NCBI Taxonomy" id="363631"/>
    <lineage>
        <taxon>Bacteria</taxon>
        <taxon>Pseudomonadati</taxon>
        <taxon>Pseudomonadota</taxon>
        <taxon>Alphaproteobacteria</taxon>
        <taxon>Caulobacterales</taxon>
        <taxon>Caulobacteraceae</taxon>
        <taxon>Brevundimonas</taxon>
    </lineage>
</organism>
<dbReference type="InterPro" id="IPR003111">
    <property type="entry name" value="Lon_prtase_N"/>
</dbReference>
<evidence type="ECO:0000256" key="12">
    <source>
        <dbReference type="RuleBase" id="RU000591"/>
    </source>
</evidence>
<feature type="binding site" evidence="9">
    <location>
        <begin position="352"/>
        <end position="359"/>
    </location>
    <ligand>
        <name>ATP</name>
        <dbReference type="ChEBI" id="CHEBI:30616"/>
    </ligand>
</feature>
<dbReference type="Pfam" id="PF00004">
    <property type="entry name" value="AAA"/>
    <property type="match status" value="1"/>
</dbReference>
<dbReference type="InterPro" id="IPR008269">
    <property type="entry name" value="Lon_proteolytic"/>
</dbReference>
<dbReference type="Gene3D" id="3.40.50.300">
    <property type="entry name" value="P-loop containing nucleotide triphosphate hydrolases"/>
    <property type="match status" value="1"/>
</dbReference>
<protein>
    <recommendedName>
        <fullName evidence="9 10">Lon protease</fullName>
        <ecNumber evidence="9 10">3.4.21.53</ecNumber>
    </recommendedName>
    <alternativeName>
        <fullName evidence="9">ATP-dependent protease La</fullName>
    </alternativeName>
</protein>
<evidence type="ECO:0000256" key="2">
    <source>
        <dbReference type="ARBA" id="ARBA00022490"/>
    </source>
</evidence>
<dbReference type="Pfam" id="PF02190">
    <property type="entry name" value="LON_substr_bdg"/>
    <property type="match status" value="1"/>
</dbReference>
<dbReference type="Proteomes" id="UP001500791">
    <property type="component" value="Unassembled WGS sequence"/>
</dbReference>
<evidence type="ECO:0000256" key="14">
    <source>
        <dbReference type="SAM" id="MobiDB-lite"/>
    </source>
</evidence>
<sequence>MTESKILPVLPLRDIVVFPHMVVPLFVGREKSVRALDEIMKGEKQILLATQKNSTDDDPATDAIYPTGVIASVLQLLKLPDGTVKVLVEGKSRARLLSYTDREDYYEAEAVAIEDEQGDASQSEALLRAVVEQFENYVKLNKKVPPEALSSIPQISDPSKLADSVAAHLAVKIGEKQSLLETVSVPARLEKVYGLMEGEISVLQVEKKIRSRVKRQMEKTQREYYLNEQMKAIQRELGETDDQRDELMELEKRIAKARLSKEARIKADAELKKLRNMSPMSAESTVVRNYLDWLLSIPWSKTKAKPIDLEKAEAILEADHYGLEKVKERIIEYLAVQARTGSHKGPILCLVGPPGVGKTSLAQSIAKATGREYVRMSLGGVRDEAEIRGHRRTYIGSMPGKIIQSMKKAKTTNAFILLDEIDKLGADWRGDPSSALLEVLDPAQNNTFGDHYLEVDYDLSPVMFVTTANSLNMPQPLLDRMEIIRVSGYTEDEKVEIAKRHVLPKQMTDHGLKDSELIVPEDTIRDLIRYYTREAGVRNLERALGGLARKAVREMAKTKAKSITVDAAKLAEYAGVHKFRHGETEAEDQVGIVTGLAWTEFGGDILTIEALKMPGRGRMTVTGNLRDVMKESISAAASYVRSRALSIGVKPPMFEKIDIHVHVPDGATPKDGPSAGVAMTVAMVSVLTGIPIRKDIAMTGEITLRGRVTAIGGLKEKLLAALRAGVKTVLIPQENEKDLEDVPDNVKAELEIIPISTADEALKWALTGTPTAVEWDEEAEPLTPAAAPAPSGSSASVSH</sequence>
<dbReference type="Gene3D" id="1.20.5.5270">
    <property type="match status" value="1"/>
</dbReference>
<keyword evidence="2 9" id="KW-0963">Cytoplasm</keyword>
<evidence type="ECO:0000256" key="7">
    <source>
        <dbReference type="ARBA" id="ARBA00022840"/>
    </source>
</evidence>
<dbReference type="SUPFAM" id="SSF54211">
    <property type="entry name" value="Ribosomal protein S5 domain 2-like"/>
    <property type="match status" value="1"/>
</dbReference>
<accession>A0ABP3I9B7</accession>
<keyword evidence="18" id="KW-1185">Reference proteome</keyword>
<dbReference type="InterPro" id="IPR027065">
    <property type="entry name" value="Lon_Prtase"/>
</dbReference>
<feature type="region of interest" description="Disordered" evidence="14">
    <location>
        <begin position="773"/>
        <end position="799"/>
    </location>
</feature>
<feature type="compositionally biased region" description="Low complexity" evidence="14">
    <location>
        <begin position="784"/>
        <end position="799"/>
    </location>
</feature>
<comment type="catalytic activity">
    <reaction evidence="9 10 11">
        <text>Hydrolysis of proteins in presence of ATP.</text>
        <dbReference type="EC" id="3.4.21.53"/>
    </reaction>
</comment>
<dbReference type="InterPro" id="IPR020568">
    <property type="entry name" value="Ribosomal_Su5_D2-typ_SF"/>
</dbReference>
<dbReference type="SMART" id="SM00464">
    <property type="entry name" value="LON"/>
    <property type="match status" value="1"/>
</dbReference>
<reference evidence="18" key="1">
    <citation type="journal article" date="2019" name="Int. J. Syst. Evol. Microbiol.">
        <title>The Global Catalogue of Microorganisms (GCM) 10K type strain sequencing project: providing services to taxonomists for standard genome sequencing and annotation.</title>
        <authorList>
            <consortium name="The Broad Institute Genomics Platform"/>
            <consortium name="The Broad Institute Genome Sequencing Center for Infectious Disease"/>
            <person name="Wu L."/>
            <person name="Ma J."/>
        </authorList>
    </citation>
    <scope>NUCLEOTIDE SEQUENCE [LARGE SCALE GENOMIC DNA]</scope>
    <source>
        <strain evidence="18">JCM 13476</strain>
    </source>
</reference>
<name>A0ABP3I9B7_9CAUL</name>
<evidence type="ECO:0000256" key="4">
    <source>
        <dbReference type="ARBA" id="ARBA00022741"/>
    </source>
</evidence>
<dbReference type="PANTHER" id="PTHR10046">
    <property type="entry name" value="ATP DEPENDENT LON PROTEASE FAMILY MEMBER"/>
    <property type="match status" value="1"/>
</dbReference>
<feature type="active site" evidence="9 11">
    <location>
        <position position="717"/>
    </location>
</feature>
<dbReference type="InterPro" id="IPR054594">
    <property type="entry name" value="Lon_lid"/>
</dbReference>
<keyword evidence="5 9" id="KW-0378">Hydrolase</keyword>
<dbReference type="EC" id="3.4.21.53" evidence="9 10"/>
<comment type="subcellular location">
    <subcellularLocation>
        <location evidence="1 9 10">Cytoplasm</location>
    </subcellularLocation>
</comment>
<evidence type="ECO:0000256" key="5">
    <source>
        <dbReference type="ARBA" id="ARBA00022801"/>
    </source>
</evidence>
<dbReference type="InterPro" id="IPR027543">
    <property type="entry name" value="Lon_bac"/>
</dbReference>
<dbReference type="SMART" id="SM00382">
    <property type="entry name" value="AAA"/>
    <property type="match status" value="1"/>
</dbReference>
<dbReference type="InterPro" id="IPR003593">
    <property type="entry name" value="AAA+_ATPase"/>
</dbReference>
<evidence type="ECO:0000256" key="6">
    <source>
        <dbReference type="ARBA" id="ARBA00022825"/>
    </source>
</evidence>
<dbReference type="PROSITE" id="PS51787">
    <property type="entry name" value="LON_N"/>
    <property type="match status" value="1"/>
</dbReference>
<feature type="domain" description="Lon N-terminal" evidence="16">
    <location>
        <begin position="7"/>
        <end position="200"/>
    </location>
</feature>
<dbReference type="InterPro" id="IPR027417">
    <property type="entry name" value="P-loop_NTPase"/>
</dbReference>
<evidence type="ECO:0000256" key="1">
    <source>
        <dbReference type="ARBA" id="ARBA00004496"/>
    </source>
</evidence>
<comment type="function">
    <text evidence="9">ATP-dependent serine protease that mediates the selective degradation of mutant and abnormal proteins as well as certain short-lived regulatory proteins. Required for cellular homeostasis and for survival from DNA damage and developmental changes induced by stress. Degrades polypeptides processively to yield small peptide fragments that are 5 to 10 amino acids long. Binds to DNA in a double-stranded, site-specific manner.</text>
</comment>
<dbReference type="CDD" id="cd19500">
    <property type="entry name" value="RecA-like_Lon"/>
    <property type="match status" value="1"/>
</dbReference>
<feature type="coiled-coil region" evidence="13">
    <location>
        <begin position="203"/>
        <end position="260"/>
    </location>
</feature>
<dbReference type="SUPFAM" id="SSF88697">
    <property type="entry name" value="PUA domain-like"/>
    <property type="match status" value="1"/>
</dbReference>
<dbReference type="Gene3D" id="3.30.230.10">
    <property type="match status" value="1"/>
</dbReference>
<dbReference type="InterPro" id="IPR008268">
    <property type="entry name" value="Peptidase_S16_AS"/>
</dbReference>
<dbReference type="PRINTS" id="PR00830">
    <property type="entry name" value="ENDOLAPTASE"/>
</dbReference>
<dbReference type="PROSITE" id="PS51786">
    <property type="entry name" value="LON_PROTEOLYTIC"/>
    <property type="match status" value="1"/>
</dbReference>
<dbReference type="HAMAP" id="MF_01973">
    <property type="entry name" value="lon_bact"/>
    <property type="match status" value="1"/>
</dbReference>
<comment type="caution">
    <text evidence="17">The sequence shown here is derived from an EMBL/GenBank/DDBJ whole genome shotgun (WGS) entry which is preliminary data.</text>
</comment>
<dbReference type="EMBL" id="BAAAEJ010000007">
    <property type="protein sequence ID" value="GAA0394557.1"/>
    <property type="molecule type" value="Genomic_DNA"/>
</dbReference>
<dbReference type="InterPro" id="IPR015947">
    <property type="entry name" value="PUA-like_sf"/>
</dbReference>
<keyword evidence="6 9" id="KW-0720">Serine protease</keyword>
<evidence type="ECO:0000256" key="9">
    <source>
        <dbReference type="HAMAP-Rule" id="MF_01973"/>
    </source>
</evidence>
<evidence type="ECO:0000313" key="18">
    <source>
        <dbReference type="Proteomes" id="UP001500791"/>
    </source>
</evidence>
<dbReference type="Gene3D" id="2.30.130.40">
    <property type="entry name" value="LON domain-like"/>
    <property type="match status" value="1"/>
</dbReference>
<dbReference type="RefSeq" id="WP_167177542.1">
    <property type="nucleotide sequence ID" value="NZ_BAAAEJ010000007.1"/>
</dbReference>
<dbReference type="Gene3D" id="1.10.8.60">
    <property type="match status" value="1"/>
</dbReference>
<keyword evidence="13" id="KW-0175">Coiled coil</keyword>
<comment type="subunit">
    <text evidence="9 10">Homohexamer. Organized in a ring with a central cavity.</text>
</comment>
<dbReference type="InterPro" id="IPR014721">
    <property type="entry name" value="Ribsml_uS5_D2-typ_fold_subgr"/>
</dbReference>
<evidence type="ECO:0000256" key="10">
    <source>
        <dbReference type="PIRNR" id="PIRNR001174"/>
    </source>
</evidence>
<keyword evidence="3 9" id="KW-0645">Protease</keyword>
<dbReference type="InterPro" id="IPR003959">
    <property type="entry name" value="ATPase_AAA_core"/>
</dbReference>
<feature type="active site" evidence="9 11">
    <location>
        <position position="674"/>
    </location>
</feature>
<keyword evidence="7 9" id="KW-0067">ATP-binding</keyword>
<evidence type="ECO:0000256" key="3">
    <source>
        <dbReference type="ARBA" id="ARBA00022670"/>
    </source>
</evidence>
<gene>
    <name evidence="9 17" type="primary">lon</name>
    <name evidence="17" type="ORF">GCM10009093_21410</name>
</gene>
<dbReference type="SUPFAM" id="SSF52540">
    <property type="entry name" value="P-loop containing nucleoside triphosphate hydrolases"/>
    <property type="match status" value="1"/>
</dbReference>
<keyword evidence="4 9" id="KW-0547">Nucleotide-binding</keyword>
<proteinExistence type="evidence at transcript level"/>
<dbReference type="Pfam" id="PF22667">
    <property type="entry name" value="Lon_lid"/>
    <property type="match status" value="1"/>
</dbReference>
<evidence type="ECO:0000256" key="8">
    <source>
        <dbReference type="ARBA" id="ARBA00023016"/>
    </source>
</evidence>